<accession>A0A1R1Y1N6</accession>
<protein>
    <submittedName>
        <fullName evidence="1">Uncharacterized protein</fullName>
    </submittedName>
</protein>
<evidence type="ECO:0000313" key="2">
    <source>
        <dbReference type="Proteomes" id="UP000187429"/>
    </source>
</evidence>
<evidence type="ECO:0000313" key="1">
    <source>
        <dbReference type="EMBL" id="OMJ20714.1"/>
    </source>
</evidence>
<keyword evidence="2" id="KW-1185">Reference proteome</keyword>
<dbReference type="EMBL" id="LSSM01002683">
    <property type="protein sequence ID" value="OMJ20714.1"/>
    <property type="molecule type" value="Genomic_DNA"/>
</dbReference>
<gene>
    <name evidence="1" type="ORF">AYI69_g6098</name>
</gene>
<organism evidence="1 2">
    <name type="scientific">Smittium culicis</name>
    <dbReference type="NCBI Taxonomy" id="133412"/>
    <lineage>
        <taxon>Eukaryota</taxon>
        <taxon>Fungi</taxon>
        <taxon>Fungi incertae sedis</taxon>
        <taxon>Zoopagomycota</taxon>
        <taxon>Kickxellomycotina</taxon>
        <taxon>Harpellomycetes</taxon>
        <taxon>Harpellales</taxon>
        <taxon>Legeriomycetaceae</taxon>
        <taxon>Smittium</taxon>
    </lineage>
</organism>
<comment type="caution">
    <text evidence="1">The sequence shown here is derived from an EMBL/GenBank/DDBJ whole genome shotgun (WGS) entry which is preliminary data.</text>
</comment>
<dbReference type="AlphaFoldDB" id="A0A1R1Y1N6"/>
<reference evidence="2" key="1">
    <citation type="submission" date="2017-01" db="EMBL/GenBank/DDBJ databases">
        <authorList>
            <person name="Wang Y."/>
            <person name="White M."/>
            <person name="Kvist S."/>
            <person name="Moncalvo J.-M."/>
        </authorList>
    </citation>
    <scope>NUCLEOTIDE SEQUENCE [LARGE SCALE GENOMIC DNA]</scope>
    <source>
        <strain evidence="2">ID-206-W2</strain>
    </source>
</reference>
<name>A0A1R1Y1N6_9FUNG</name>
<dbReference type="Proteomes" id="UP000187429">
    <property type="component" value="Unassembled WGS sequence"/>
</dbReference>
<sequence length="132" mass="15307">MYVITEQYREFKDRIRQAENSMQLGTNTPEQDGLTEKFSKSGNDIYFKRKDRLVKFVRDRSVGIFEVSALLGDGVYEITNSKQNFVNVYSERLTKYTSERGMVPVVRTGQARSTLPALIRPFKGKEHEDVLF</sequence>
<proteinExistence type="predicted"/>